<dbReference type="PROSITE" id="PS50199">
    <property type="entry name" value="ZF_RANBP2_2"/>
    <property type="match status" value="1"/>
</dbReference>
<dbReference type="GO" id="GO:0003723">
    <property type="term" value="F:RNA binding"/>
    <property type="evidence" value="ECO:0007669"/>
    <property type="project" value="UniProtKB-UniRule"/>
</dbReference>
<keyword evidence="14" id="KW-1185">Reference proteome</keyword>
<dbReference type="FunFam" id="3.30.70.330:FF:000574">
    <property type="entry name" value="HIV Tat-specific factor 1"/>
    <property type="match status" value="1"/>
</dbReference>
<feature type="compositionally biased region" description="Basic and acidic residues" evidence="10">
    <location>
        <begin position="293"/>
        <end position="316"/>
    </location>
</feature>
<evidence type="ECO:0000256" key="9">
    <source>
        <dbReference type="PROSITE-ProRule" id="PRU00322"/>
    </source>
</evidence>
<comment type="subcellular location">
    <subcellularLocation>
        <location evidence="1">Nucleus</location>
    </subcellularLocation>
</comment>
<dbReference type="EMBL" id="LSYV01000007">
    <property type="protein sequence ID" value="KXZ53901.1"/>
    <property type="molecule type" value="Genomic_DNA"/>
</dbReference>
<comment type="similarity">
    <text evidence="2">Belongs to the RRM TET family.</text>
</comment>
<reference evidence="14" key="1">
    <citation type="journal article" date="2016" name="Nat. Commun.">
        <title>The Gonium pectorale genome demonstrates co-option of cell cycle regulation during the evolution of multicellularity.</title>
        <authorList>
            <person name="Hanschen E.R."/>
            <person name="Marriage T.N."/>
            <person name="Ferris P.J."/>
            <person name="Hamaji T."/>
            <person name="Toyoda A."/>
            <person name="Fujiyama A."/>
            <person name="Neme R."/>
            <person name="Noguchi H."/>
            <person name="Minakuchi Y."/>
            <person name="Suzuki M."/>
            <person name="Kawai-Toyooka H."/>
            <person name="Smith D.R."/>
            <person name="Sparks H."/>
            <person name="Anderson J."/>
            <person name="Bakaric R."/>
            <person name="Luria V."/>
            <person name="Karger A."/>
            <person name="Kirschner M.W."/>
            <person name="Durand P.M."/>
            <person name="Michod R.E."/>
            <person name="Nozaki H."/>
            <person name="Olson B.J."/>
        </authorList>
    </citation>
    <scope>NUCLEOTIDE SEQUENCE [LARGE SCALE GENOMIC DNA]</scope>
    <source>
        <strain evidence="14">NIES-2863</strain>
    </source>
</reference>
<dbReference type="STRING" id="33097.A0A150GVN6"/>
<evidence type="ECO:0000256" key="8">
    <source>
        <dbReference type="PROSITE-ProRule" id="PRU00176"/>
    </source>
</evidence>
<sequence>MAYNPDTMSFDVPDTDTIYVSGLPPNITEQDIAEYFGSIGIIKIDKKTKKPKIWLYRDKATGALKGDGTVTYDDPFSASSAVQWFGNKDWKGSMLQVTLSQKKQAAGGYGGGYGGGGGGGYGGGGGGGYGAGPDMGGGGGGGFGGGGGGPGGGRPGDWPCGKCGNVNFAFRQKCHKCNTPRGTVDMRREGQGGGFKELDEQELEEARRRRKEREDQDMYDEFGRLKKHLRGSEADRKAREEAALARLRGEYNPAPSATERGGSSGRDERSGSRGDDRGRGDDRRDRRSRSRSRSRERGGDRERRERDDRGRGDRRY</sequence>
<dbReference type="Pfam" id="PF00076">
    <property type="entry name" value="RRM_1"/>
    <property type="match status" value="1"/>
</dbReference>
<dbReference type="PROSITE" id="PS01358">
    <property type="entry name" value="ZF_RANBP2_1"/>
    <property type="match status" value="1"/>
</dbReference>
<feature type="compositionally biased region" description="Basic and acidic residues" evidence="10">
    <location>
        <begin position="204"/>
        <end position="249"/>
    </location>
</feature>
<dbReference type="Gene3D" id="3.30.70.330">
    <property type="match status" value="1"/>
</dbReference>
<evidence type="ECO:0000256" key="4">
    <source>
        <dbReference type="ARBA" id="ARBA00022771"/>
    </source>
</evidence>
<dbReference type="InterPro" id="IPR012677">
    <property type="entry name" value="Nucleotide-bd_a/b_plait_sf"/>
</dbReference>
<evidence type="ECO:0000256" key="7">
    <source>
        <dbReference type="ARBA" id="ARBA00023242"/>
    </source>
</evidence>
<name>A0A150GVN6_GONPE</name>
<evidence type="ECO:0008006" key="15">
    <source>
        <dbReference type="Google" id="ProtNLM"/>
    </source>
</evidence>
<dbReference type="AlphaFoldDB" id="A0A150GVN6"/>
<dbReference type="InterPro" id="IPR034870">
    <property type="entry name" value="TET_fam"/>
</dbReference>
<evidence type="ECO:0000313" key="14">
    <source>
        <dbReference type="Proteomes" id="UP000075714"/>
    </source>
</evidence>
<feature type="region of interest" description="Disordered" evidence="10">
    <location>
        <begin position="178"/>
        <end position="316"/>
    </location>
</feature>
<evidence type="ECO:0000256" key="3">
    <source>
        <dbReference type="ARBA" id="ARBA00022723"/>
    </source>
</evidence>
<organism evidence="13 14">
    <name type="scientific">Gonium pectorale</name>
    <name type="common">Green alga</name>
    <dbReference type="NCBI Taxonomy" id="33097"/>
    <lineage>
        <taxon>Eukaryota</taxon>
        <taxon>Viridiplantae</taxon>
        <taxon>Chlorophyta</taxon>
        <taxon>core chlorophytes</taxon>
        <taxon>Chlorophyceae</taxon>
        <taxon>CS clade</taxon>
        <taxon>Chlamydomonadales</taxon>
        <taxon>Volvocaceae</taxon>
        <taxon>Gonium</taxon>
    </lineage>
</organism>
<dbReference type="InterPro" id="IPR035979">
    <property type="entry name" value="RBD_domain_sf"/>
</dbReference>
<evidence type="ECO:0000256" key="6">
    <source>
        <dbReference type="ARBA" id="ARBA00022884"/>
    </source>
</evidence>
<comment type="caution">
    <text evidence="13">The sequence shown here is derived from an EMBL/GenBank/DDBJ whole genome shotgun (WGS) entry which is preliminary data.</text>
</comment>
<dbReference type="PANTHER" id="PTHR23238">
    <property type="entry name" value="RNA BINDING PROTEIN"/>
    <property type="match status" value="1"/>
</dbReference>
<evidence type="ECO:0000256" key="10">
    <source>
        <dbReference type="SAM" id="MobiDB-lite"/>
    </source>
</evidence>
<keyword evidence="6 8" id="KW-0694">RNA-binding</keyword>
<keyword evidence="3" id="KW-0479">Metal-binding</keyword>
<dbReference type="Proteomes" id="UP000075714">
    <property type="component" value="Unassembled WGS sequence"/>
</dbReference>
<protein>
    <recommendedName>
        <fullName evidence="15">RanBP2-type domain-containing protein</fullName>
    </recommendedName>
</protein>
<dbReference type="SMART" id="SM00547">
    <property type="entry name" value="ZnF_RBZ"/>
    <property type="match status" value="1"/>
</dbReference>
<dbReference type="OrthoDB" id="76445at2759"/>
<evidence type="ECO:0000256" key="1">
    <source>
        <dbReference type="ARBA" id="ARBA00004123"/>
    </source>
</evidence>
<dbReference type="SUPFAM" id="SSF90209">
    <property type="entry name" value="Ran binding protein zinc finger-like"/>
    <property type="match status" value="1"/>
</dbReference>
<feature type="domain" description="RanBP2-type" evidence="12">
    <location>
        <begin position="154"/>
        <end position="183"/>
    </location>
</feature>
<dbReference type="GO" id="GO:0006355">
    <property type="term" value="P:regulation of DNA-templated transcription"/>
    <property type="evidence" value="ECO:0007669"/>
    <property type="project" value="InterPro"/>
</dbReference>
<dbReference type="Gene3D" id="4.10.1060.10">
    <property type="entry name" value="Zinc finger, RanBP2-type"/>
    <property type="match status" value="1"/>
</dbReference>
<dbReference type="InterPro" id="IPR036443">
    <property type="entry name" value="Znf_RanBP2_sf"/>
</dbReference>
<accession>A0A150GVN6</accession>
<dbReference type="GO" id="GO:0005634">
    <property type="term" value="C:nucleus"/>
    <property type="evidence" value="ECO:0007669"/>
    <property type="project" value="UniProtKB-SubCell"/>
</dbReference>
<evidence type="ECO:0000256" key="5">
    <source>
        <dbReference type="ARBA" id="ARBA00022833"/>
    </source>
</evidence>
<dbReference type="SMART" id="SM00360">
    <property type="entry name" value="RRM"/>
    <property type="match status" value="1"/>
</dbReference>
<gene>
    <name evidence="13" type="ORF">GPECTOR_6g819</name>
</gene>
<dbReference type="InterPro" id="IPR001876">
    <property type="entry name" value="Znf_RanBP2"/>
</dbReference>
<evidence type="ECO:0000259" key="11">
    <source>
        <dbReference type="PROSITE" id="PS50102"/>
    </source>
</evidence>
<evidence type="ECO:0000259" key="12">
    <source>
        <dbReference type="PROSITE" id="PS50199"/>
    </source>
</evidence>
<dbReference type="SUPFAM" id="SSF54928">
    <property type="entry name" value="RNA-binding domain, RBD"/>
    <property type="match status" value="1"/>
</dbReference>
<feature type="compositionally biased region" description="Basic and acidic residues" evidence="10">
    <location>
        <begin position="265"/>
        <end position="285"/>
    </location>
</feature>
<dbReference type="PROSITE" id="PS50102">
    <property type="entry name" value="RRM"/>
    <property type="match status" value="1"/>
</dbReference>
<evidence type="ECO:0000256" key="2">
    <source>
        <dbReference type="ARBA" id="ARBA00008448"/>
    </source>
</evidence>
<proteinExistence type="inferred from homology"/>
<keyword evidence="7" id="KW-0539">Nucleus</keyword>
<keyword evidence="5" id="KW-0862">Zinc</keyword>
<dbReference type="InterPro" id="IPR000504">
    <property type="entry name" value="RRM_dom"/>
</dbReference>
<feature type="domain" description="RRM" evidence="11">
    <location>
        <begin position="16"/>
        <end position="102"/>
    </location>
</feature>
<dbReference type="GO" id="GO:0008270">
    <property type="term" value="F:zinc ion binding"/>
    <property type="evidence" value="ECO:0007669"/>
    <property type="project" value="UniProtKB-KW"/>
</dbReference>
<keyword evidence="4 9" id="KW-0863">Zinc-finger</keyword>
<evidence type="ECO:0000313" key="13">
    <source>
        <dbReference type="EMBL" id="KXZ53901.1"/>
    </source>
</evidence>